<evidence type="ECO:0000256" key="2">
    <source>
        <dbReference type="ARBA" id="ARBA00022670"/>
    </source>
</evidence>
<evidence type="ECO:0000256" key="3">
    <source>
        <dbReference type="ARBA" id="ARBA00022801"/>
    </source>
</evidence>
<dbReference type="InterPro" id="IPR000064">
    <property type="entry name" value="NLP_P60_dom"/>
</dbReference>
<dbReference type="InterPro" id="IPR051794">
    <property type="entry name" value="PG_Endopeptidase_C40"/>
</dbReference>
<dbReference type="PANTHER" id="PTHR47359">
    <property type="entry name" value="PEPTIDOGLYCAN DL-ENDOPEPTIDASE CWLO"/>
    <property type="match status" value="1"/>
</dbReference>
<sequence>MLSSTLRARRTFYAALAAALTVSTAWGVAVVPPATAQEVEQVQEAPAAAAPAEEPGSPESEDLQKLVDRVADVAQRVAAKNEEVKASEDALAATEKEVEELQKRADDARIKADAAAVAVTDQQDRINGIAQSRYRGDSTSAVAAALDAADPGTAVERMGYLGALSRTAQRNLDDKAAAADVARGLQDEAAAAVKAAQDKAVELEQQRDRLLKEQEELETQKKEIEEKVDSLNEAQRAAFVGRFGAKDVDVAALSDGSGSKAVEAALTRLGAPYGWGATGPDVFDCSGLMLWSYQQMGKSIPRTSQAQLAGGTQVPLDQLEPGDIIGYYPGVTHVGMYVGDGKVVHASTYGVPVQVVPVDSMPIQGAVRY</sequence>
<feature type="coiled-coil region" evidence="5">
    <location>
        <begin position="63"/>
        <end position="118"/>
    </location>
</feature>
<keyword evidence="10" id="KW-1185">Reference proteome</keyword>
<dbReference type="Proteomes" id="UP000070339">
    <property type="component" value="Unassembled WGS sequence"/>
</dbReference>
<feature type="region of interest" description="Disordered" evidence="6">
    <location>
        <begin position="41"/>
        <end position="62"/>
    </location>
</feature>
<protein>
    <recommendedName>
        <fullName evidence="8">NlpC/P60 domain-containing protein</fullName>
    </recommendedName>
</protein>
<keyword evidence="4" id="KW-0788">Thiol protease</keyword>
<feature type="coiled-coil region" evidence="5">
    <location>
        <begin position="186"/>
        <end position="237"/>
    </location>
</feature>
<dbReference type="Gene3D" id="6.10.250.3150">
    <property type="match status" value="1"/>
</dbReference>
<dbReference type="Pfam" id="PF00877">
    <property type="entry name" value="NLPC_P60"/>
    <property type="match status" value="1"/>
</dbReference>
<dbReference type="SUPFAM" id="SSF54001">
    <property type="entry name" value="Cysteine proteinases"/>
    <property type="match status" value="1"/>
</dbReference>
<dbReference type="PANTHER" id="PTHR47359:SF3">
    <property type="entry name" value="NLP_P60 DOMAIN-CONTAINING PROTEIN-RELATED"/>
    <property type="match status" value="1"/>
</dbReference>
<evidence type="ECO:0000256" key="6">
    <source>
        <dbReference type="SAM" id="MobiDB-lite"/>
    </source>
</evidence>
<dbReference type="RefSeq" id="WP_235591059.1">
    <property type="nucleotide sequence ID" value="NZ_LTEB01000028.1"/>
</dbReference>
<evidence type="ECO:0000256" key="7">
    <source>
        <dbReference type="SAM" id="SignalP"/>
    </source>
</evidence>
<comment type="similarity">
    <text evidence="1">Belongs to the peptidase C40 family.</text>
</comment>
<evidence type="ECO:0000313" key="9">
    <source>
        <dbReference type="EMBL" id="KXU18076.1"/>
    </source>
</evidence>
<keyword evidence="5" id="KW-0175">Coiled coil</keyword>
<organism evidence="9 10">
    <name type="scientific">Corynebacterium simulans</name>
    <dbReference type="NCBI Taxonomy" id="146827"/>
    <lineage>
        <taxon>Bacteria</taxon>
        <taxon>Bacillati</taxon>
        <taxon>Actinomycetota</taxon>
        <taxon>Actinomycetes</taxon>
        <taxon>Mycobacteriales</taxon>
        <taxon>Corynebacteriaceae</taxon>
        <taxon>Corynebacterium</taxon>
    </lineage>
</organism>
<evidence type="ECO:0000256" key="5">
    <source>
        <dbReference type="SAM" id="Coils"/>
    </source>
</evidence>
<evidence type="ECO:0000256" key="4">
    <source>
        <dbReference type="ARBA" id="ARBA00022807"/>
    </source>
</evidence>
<feature type="compositionally biased region" description="Low complexity" evidence="6">
    <location>
        <begin position="41"/>
        <end position="58"/>
    </location>
</feature>
<dbReference type="InterPro" id="IPR038765">
    <property type="entry name" value="Papain-like_cys_pep_sf"/>
</dbReference>
<gene>
    <name evidence="9" type="ORF">WM41_1638</name>
</gene>
<feature type="domain" description="NlpC/P60" evidence="8">
    <location>
        <begin position="255"/>
        <end position="369"/>
    </location>
</feature>
<keyword evidence="2" id="KW-0645">Protease</keyword>
<name>A0ABR5VA25_9CORY</name>
<evidence type="ECO:0000256" key="1">
    <source>
        <dbReference type="ARBA" id="ARBA00007074"/>
    </source>
</evidence>
<accession>A0ABR5VA25</accession>
<dbReference type="PROSITE" id="PS51935">
    <property type="entry name" value="NLPC_P60"/>
    <property type="match status" value="1"/>
</dbReference>
<keyword evidence="3" id="KW-0378">Hydrolase</keyword>
<keyword evidence="7" id="KW-0732">Signal</keyword>
<evidence type="ECO:0000313" key="10">
    <source>
        <dbReference type="Proteomes" id="UP000070339"/>
    </source>
</evidence>
<reference evidence="9 10" key="1">
    <citation type="journal article" date="2016" name="Int. J. Syst. Evol. Microbiol.">
        <title>Resolving the Complexity of Human Skin Metagenomes Using Single-Molecule Sequencing.</title>
        <authorList>
            <consortium name="NISC Comparative Sequencing Program"/>
            <person name="Tsai Y.C."/>
            <person name="Conlan S."/>
            <person name="Deming C."/>
            <person name="Segre J.A."/>
            <person name="Kong H.H."/>
            <person name="Korlach J."/>
            <person name="Oh J."/>
        </authorList>
    </citation>
    <scope>NUCLEOTIDE SEQUENCE [LARGE SCALE GENOMIC DNA]</scope>
    <source>
        <strain evidence="9 10">1B08</strain>
    </source>
</reference>
<feature type="chain" id="PRO_5045283954" description="NlpC/P60 domain-containing protein" evidence="7">
    <location>
        <begin position="28"/>
        <end position="369"/>
    </location>
</feature>
<evidence type="ECO:0000259" key="8">
    <source>
        <dbReference type="PROSITE" id="PS51935"/>
    </source>
</evidence>
<feature type="signal peptide" evidence="7">
    <location>
        <begin position="1"/>
        <end position="27"/>
    </location>
</feature>
<dbReference type="EMBL" id="LTEB01000028">
    <property type="protein sequence ID" value="KXU18076.1"/>
    <property type="molecule type" value="Genomic_DNA"/>
</dbReference>
<proteinExistence type="inferred from homology"/>
<dbReference type="Gene3D" id="3.90.1720.10">
    <property type="entry name" value="endopeptidase domain like (from Nostoc punctiforme)"/>
    <property type="match status" value="1"/>
</dbReference>
<comment type="caution">
    <text evidence="9">The sequence shown here is derived from an EMBL/GenBank/DDBJ whole genome shotgun (WGS) entry which is preliminary data.</text>
</comment>